<gene>
    <name evidence="1" type="ORF">KHU32_15425</name>
</gene>
<evidence type="ECO:0000313" key="1">
    <source>
        <dbReference type="EMBL" id="MBS7812340.1"/>
    </source>
</evidence>
<proteinExistence type="predicted"/>
<dbReference type="Proteomes" id="UP000766336">
    <property type="component" value="Unassembled WGS sequence"/>
</dbReference>
<dbReference type="EMBL" id="JAHCDA010000003">
    <property type="protein sequence ID" value="MBS7812340.1"/>
    <property type="molecule type" value="Genomic_DNA"/>
</dbReference>
<reference evidence="1 2" key="1">
    <citation type="submission" date="2021-05" db="EMBL/GenBank/DDBJ databases">
        <title>Roseococcus sp. XZZS9, whole genome shotgun sequencing project.</title>
        <authorList>
            <person name="Zhao G."/>
            <person name="Shen L."/>
        </authorList>
    </citation>
    <scope>NUCLEOTIDE SEQUENCE [LARGE SCALE GENOMIC DNA]</scope>
    <source>
        <strain evidence="1 2">XZZS9</strain>
    </source>
</reference>
<sequence length="79" mass="9419">MAVPYEYFQTHWGIALMRYQHSTGEWFFECWSTKRALVRDLGEGGHSFQLWMILGGSVVQVMSMRYNGWCNIYAIKYRK</sequence>
<protein>
    <submittedName>
        <fullName evidence="1">Uncharacterized protein</fullName>
    </submittedName>
</protein>
<accession>A0ABS5QF62</accession>
<evidence type="ECO:0000313" key="2">
    <source>
        <dbReference type="Proteomes" id="UP000766336"/>
    </source>
</evidence>
<comment type="caution">
    <text evidence="1">The sequence shown here is derived from an EMBL/GenBank/DDBJ whole genome shotgun (WGS) entry which is preliminary data.</text>
</comment>
<organism evidence="1 2">
    <name type="scientific">Roseococcus pinisoli</name>
    <dbReference type="NCBI Taxonomy" id="2835040"/>
    <lineage>
        <taxon>Bacteria</taxon>
        <taxon>Pseudomonadati</taxon>
        <taxon>Pseudomonadota</taxon>
        <taxon>Alphaproteobacteria</taxon>
        <taxon>Acetobacterales</taxon>
        <taxon>Roseomonadaceae</taxon>
        <taxon>Roseococcus</taxon>
    </lineage>
</organism>
<keyword evidence="2" id="KW-1185">Reference proteome</keyword>
<name>A0ABS5QF62_9PROT</name>
<dbReference type="RefSeq" id="WP_213671048.1">
    <property type="nucleotide sequence ID" value="NZ_JAHCDA010000003.1"/>
</dbReference>